<keyword evidence="2" id="KW-1185">Reference proteome</keyword>
<dbReference type="EMBL" id="JAEPRD010000031">
    <property type="protein sequence ID" value="KAG2206279.1"/>
    <property type="molecule type" value="Genomic_DNA"/>
</dbReference>
<accession>A0A8H7R7W5</accession>
<dbReference type="AlphaFoldDB" id="A0A8H7R7W5"/>
<comment type="caution">
    <text evidence="1">The sequence shown here is derived from an EMBL/GenBank/DDBJ whole genome shotgun (WGS) entry which is preliminary data.</text>
</comment>
<protein>
    <submittedName>
        <fullName evidence="1">Uncharacterized protein</fullName>
    </submittedName>
</protein>
<evidence type="ECO:0000313" key="2">
    <source>
        <dbReference type="Proteomes" id="UP000603453"/>
    </source>
</evidence>
<dbReference type="Proteomes" id="UP000603453">
    <property type="component" value="Unassembled WGS sequence"/>
</dbReference>
<name>A0A8H7R7W5_9FUNG</name>
<dbReference type="OrthoDB" id="10432587at2759"/>
<organism evidence="1 2">
    <name type="scientific">Mucor saturninus</name>
    <dbReference type="NCBI Taxonomy" id="64648"/>
    <lineage>
        <taxon>Eukaryota</taxon>
        <taxon>Fungi</taxon>
        <taxon>Fungi incertae sedis</taxon>
        <taxon>Mucoromycota</taxon>
        <taxon>Mucoromycotina</taxon>
        <taxon>Mucoromycetes</taxon>
        <taxon>Mucorales</taxon>
        <taxon>Mucorineae</taxon>
        <taxon>Mucoraceae</taxon>
        <taxon>Mucor</taxon>
    </lineage>
</organism>
<reference evidence="1" key="1">
    <citation type="submission" date="2020-12" db="EMBL/GenBank/DDBJ databases">
        <title>Metabolic potential, ecology and presence of endohyphal bacteria is reflected in genomic diversity of Mucoromycotina.</title>
        <authorList>
            <person name="Muszewska A."/>
            <person name="Okrasinska A."/>
            <person name="Steczkiewicz K."/>
            <person name="Drgas O."/>
            <person name="Orlowska M."/>
            <person name="Perlinska-Lenart U."/>
            <person name="Aleksandrzak-Piekarczyk T."/>
            <person name="Szatraj K."/>
            <person name="Zielenkiewicz U."/>
            <person name="Pilsyk S."/>
            <person name="Malc E."/>
            <person name="Mieczkowski P."/>
            <person name="Kruszewska J.S."/>
            <person name="Biernat P."/>
            <person name="Pawlowska J."/>
        </authorList>
    </citation>
    <scope>NUCLEOTIDE SEQUENCE</scope>
    <source>
        <strain evidence="1">WA0000017839</strain>
    </source>
</reference>
<proteinExistence type="predicted"/>
<sequence>MNSGSSPGKTSAKYSNISERQYWIRPTYYTPPSNHMSKIPMDLYGFTPANDVLDKLMKASYLTDDEYTSGLTHHDICAFGWLKKGDRFYNVHSKEFSDKHYCCQ</sequence>
<gene>
    <name evidence="1" type="ORF">INT47_007293</name>
</gene>
<evidence type="ECO:0000313" key="1">
    <source>
        <dbReference type="EMBL" id="KAG2206279.1"/>
    </source>
</evidence>